<protein>
    <submittedName>
        <fullName evidence="3">HNH endonuclease</fullName>
    </submittedName>
</protein>
<dbReference type="SMART" id="SM00507">
    <property type="entry name" value="HNHc"/>
    <property type="match status" value="1"/>
</dbReference>
<organism evidence="3 4">
    <name type="scientific">Paenibacillus gyeongsangnamensis</name>
    <dbReference type="NCBI Taxonomy" id="3388067"/>
    <lineage>
        <taxon>Bacteria</taxon>
        <taxon>Bacillati</taxon>
        <taxon>Bacillota</taxon>
        <taxon>Bacilli</taxon>
        <taxon>Bacillales</taxon>
        <taxon>Paenibacillaceae</taxon>
        <taxon>Paenibacillus</taxon>
    </lineage>
</organism>
<dbReference type="InterPro" id="IPR003615">
    <property type="entry name" value="HNH_nuc"/>
</dbReference>
<dbReference type="PANTHER" id="PTHR33877">
    <property type="entry name" value="SLL1193 PROTEIN"/>
    <property type="match status" value="1"/>
</dbReference>
<keyword evidence="3" id="KW-0255">Endonuclease</keyword>
<keyword evidence="4" id="KW-1185">Reference proteome</keyword>
<evidence type="ECO:0000256" key="1">
    <source>
        <dbReference type="SAM" id="MobiDB-lite"/>
    </source>
</evidence>
<keyword evidence="3" id="KW-0378">Hydrolase</keyword>
<reference evidence="3 4" key="1">
    <citation type="submission" date="2022-12" db="EMBL/GenBank/DDBJ databases">
        <title>Draft genome sequence of Paenibacillus sp. dW9.</title>
        <authorList>
            <person name="Choi E.-W."/>
            <person name="Kim D.-U."/>
        </authorList>
    </citation>
    <scope>NUCLEOTIDE SEQUENCE [LARGE SCALE GENOMIC DNA]</scope>
    <source>
        <strain evidence="4">dW9</strain>
    </source>
</reference>
<dbReference type="InterPro" id="IPR002711">
    <property type="entry name" value="HNH"/>
</dbReference>
<dbReference type="CDD" id="cd00085">
    <property type="entry name" value="HNHc"/>
    <property type="match status" value="1"/>
</dbReference>
<keyword evidence="3" id="KW-0540">Nuclease</keyword>
<feature type="domain" description="HNH nuclease" evidence="2">
    <location>
        <begin position="153"/>
        <end position="202"/>
    </location>
</feature>
<feature type="region of interest" description="Disordered" evidence="1">
    <location>
        <begin position="30"/>
        <end position="68"/>
    </location>
</feature>
<dbReference type="EMBL" id="JAQAGZ010000010">
    <property type="protein sequence ID" value="MCZ8514042.1"/>
    <property type="molecule type" value="Genomic_DNA"/>
</dbReference>
<dbReference type="PANTHER" id="PTHR33877:SF2">
    <property type="entry name" value="OS07G0170200 PROTEIN"/>
    <property type="match status" value="1"/>
</dbReference>
<dbReference type="GO" id="GO:0004519">
    <property type="term" value="F:endonuclease activity"/>
    <property type="evidence" value="ECO:0007669"/>
    <property type="project" value="UniProtKB-KW"/>
</dbReference>
<evidence type="ECO:0000313" key="3">
    <source>
        <dbReference type="EMBL" id="MCZ8514042.1"/>
    </source>
</evidence>
<evidence type="ECO:0000313" key="4">
    <source>
        <dbReference type="Proteomes" id="UP001527882"/>
    </source>
</evidence>
<dbReference type="Pfam" id="PF01844">
    <property type="entry name" value="HNH"/>
    <property type="match status" value="1"/>
</dbReference>
<gene>
    <name evidence="3" type="ORF">O9H85_16750</name>
</gene>
<dbReference type="InterPro" id="IPR052892">
    <property type="entry name" value="NA-targeting_endonuclease"/>
</dbReference>
<evidence type="ECO:0000259" key="2">
    <source>
        <dbReference type="SMART" id="SM00507"/>
    </source>
</evidence>
<name>A0ABT4QBB4_9BACL</name>
<comment type="caution">
    <text evidence="3">The sequence shown here is derived from an EMBL/GenBank/DDBJ whole genome shotgun (WGS) entry which is preliminary data.</text>
</comment>
<sequence>MATVEIGAHCRLYKECALCGEQKYYRQFPTRRGRRSGAGSRKGCCRSCDRKRRKSPPAAEKSPLRAPAAPVVLNPATKPVRMETDTRFPVRKDVRRTALRPNKDGMVRMKGKSNNGKRWIQEIDWELARLLVEEHAAVIINPHLIRRLYSNDDFRRMIMERDRHTCYYCGGYGDTIDHILPKSKGGHTTPVNCVCSCYACNQSKADRDVNGFIQMQQETEA</sequence>
<proteinExistence type="predicted"/>
<dbReference type="RefSeq" id="WP_269882560.1">
    <property type="nucleotide sequence ID" value="NZ_JAQAGZ010000010.1"/>
</dbReference>
<accession>A0ABT4QBB4</accession>
<dbReference type="Proteomes" id="UP001527882">
    <property type="component" value="Unassembled WGS sequence"/>
</dbReference>
<dbReference type="Gene3D" id="1.10.30.50">
    <property type="match status" value="1"/>
</dbReference>